<sequence>MSKMHKDAPPPYTPAEKTSTKKTAGRSRPRSLWALSWSTADSESELQRSRVHFTSTSTRAAVRTGATTDIGAGTPGRSPAQAMSSMRPSLFPSHQRLGHLLPQALRAVSSRPVPQPQGHHQREGEPHMKV</sequence>
<protein>
    <submittedName>
        <fullName evidence="2">Uncharacterized protein</fullName>
    </submittedName>
</protein>
<keyword evidence="3" id="KW-1185">Reference proteome</keyword>
<evidence type="ECO:0000313" key="2">
    <source>
        <dbReference type="EMBL" id="KAK0614300.1"/>
    </source>
</evidence>
<dbReference type="AlphaFoldDB" id="A0AA40BUQ8"/>
<dbReference type="EMBL" id="JAULSU010000006">
    <property type="protein sequence ID" value="KAK0614300.1"/>
    <property type="molecule type" value="Genomic_DNA"/>
</dbReference>
<name>A0AA40BUQ8_9PEZI</name>
<accession>A0AA40BUQ8</accession>
<organism evidence="2 3">
    <name type="scientific">Immersiella caudata</name>
    <dbReference type="NCBI Taxonomy" id="314043"/>
    <lineage>
        <taxon>Eukaryota</taxon>
        <taxon>Fungi</taxon>
        <taxon>Dikarya</taxon>
        <taxon>Ascomycota</taxon>
        <taxon>Pezizomycotina</taxon>
        <taxon>Sordariomycetes</taxon>
        <taxon>Sordariomycetidae</taxon>
        <taxon>Sordariales</taxon>
        <taxon>Lasiosphaeriaceae</taxon>
        <taxon>Immersiella</taxon>
    </lineage>
</organism>
<evidence type="ECO:0000256" key="1">
    <source>
        <dbReference type="SAM" id="MobiDB-lite"/>
    </source>
</evidence>
<gene>
    <name evidence="2" type="ORF">B0T14DRAFT_306871</name>
</gene>
<feature type="region of interest" description="Disordered" evidence="1">
    <location>
        <begin position="108"/>
        <end position="130"/>
    </location>
</feature>
<evidence type="ECO:0000313" key="3">
    <source>
        <dbReference type="Proteomes" id="UP001175000"/>
    </source>
</evidence>
<dbReference type="Proteomes" id="UP001175000">
    <property type="component" value="Unassembled WGS sequence"/>
</dbReference>
<feature type="region of interest" description="Disordered" evidence="1">
    <location>
        <begin position="65"/>
        <end position="93"/>
    </location>
</feature>
<comment type="caution">
    <text evidence="2">The sequence shown here is derived from an EMBL/GenBank/DDBJ whole genome shotgun (WGS) entry which is preliminary data.</text>
</comment>
<reference evidence="2" key="1">
    <citation type="submission" date="2023-06" db="EMBL/GenBank/DDBJ databases">
        <title>Genome-scale phylogeny and comparative genomics of the fungal order Sordariales.</title>
        <authorList>
            <consortium name="Lawrence Berkeley National Laboratory"/>
            <person name="Hensen N."/>
            <person name="Bonometti L."/>
            <person name="Westerberg I."/>
            <person name="Brannstrom I.O."/>
            <person name="Guillou S."/>
            <person name="Cros-Aarteil S."/>
            <person name="Calhoun S."/>
            <person name="Haridas S."/>
            <person name="Kuo A."/>
            <person name="Mondo S."/>
            <person name="Pangilinan J."/>
            <person name="Riley R."/>
            <person name="Labutti K."/>
            <person name="Andreopoulos B."/>
            <person name="Lipzen A."/>
            <person name="Chen C."/>
            <person name="Yanf M."/>
            <person name="Daum C."/>
            <person name="Ng V."/>
            <person name="Clum A."/>
            <person name="Steindorff A."/>
            <person name="Ohm R."/>
            <person name="Martin F."/>
            <person name="Silar P."/>
            <person name="Natvig D."/>
            <person name="Lalanne C."/>
            <person name="Gautier V."/>
            <person name="Ament-Velasquez S.L."/>
            <person name="Kruys A."/>
            <person name="Hutchinson M.I."/>
            <person name="Powell A.J."/>
            <person name="Barry K."/>
            <person name="Miller A.N."/>
            <person name="Grigoriev I.V."/>
            <person name="Debuchy R."/>
            <person name="Gladieux P."/>
            <person name="Thoren M.H."/>
            <person name="Johannesson H."/>
        </authorList>
    </citation>
    <scope>NUCLEOTIDE SEQUENCE</scope>
    <source>
        <strain evidence="2">CBS 606.72</strain>
    </source>
</reference>
<proteinExistence type="predicted"/>
<feature type="region of interest" description="Disordered" evidence="1">
    <location>
        <begin position="1"/>
        <end position="30"/>
    </location>
</feature>
<feature type="compositionally biased region" description="Basic and acidic residues" evidence="1">
    <location>
        <begin position="120"/>
        <end position="130"/>
    </location>
</feature>